<feature type="domain" description="Calcineurin-like phosphoesterase" evidence="2">
    <location>
        <begin position="1"/>
        <end position="186"/>
    </location>
</feature>
<dbReference type="PANTHER" id="PTHR30337">
    <property type="entry name" value="COMPONENT OF ATP-DEPENDENT DSDNA EXONUCLEASE"/>
    <property type="match status" value="1"/>
</dbReference>
<dbReference type="GO" id="GO:0016787">
    <property type="term" value="F:hydrolase activity"/>
    <property type="evidence" value="ECO:0007669"/>
    <property type="project" value="UniProtKB-KW"/>
</dbReference>
<keyword evidence="1" id="KW-0378">Hydrolase</keyword>
<dbReference type="AlphaFoldDB" id="A0A9D2FU64"/>
<evidence type="ECO:0000259" key="2">
    <source>
        <dbReference type="Pfam" id="PF00149"/>
    </source>
</evidence>
<name>A0A9D2FU64_9FIRM</name>
<comment type="caution">
    <text evidence="3">The sequence shown here is derived from an EMBL/GenBank/DDBJ whole genome shotgun (WGS) entry which is preliminary data.</text>
</comment>
<dbReference type="SUPFAM" id="SSF56300">
    <property type="entry name" value="Metallo-dependent phosphatases"/>
    <property type="match status" value="1"/>
</dbReference>
<evidence type="ECO:0000313" key="3">
    <source>
        <dbReference type="EMBL" id="HIZ66857.1"/>
    </source>
</evidence>
<dbReference type="Pfam" id="PF00149">
    <property type="entry name" value="Metallophos"/>
    <property type="match status" value="1"/>
</dbReference>
<sequence length="352" mass="40257">MRFFHIADVHLGVKPDQDFPWSRDRGREIWNSFRKVIEQAGREHADLFLIAGDLFHRQPLMRELREVNALFSSIPDTRIVLIAGNHDYAGSDSPYKKFPWAPNVFGLWNRGISYVDFPELETRVWGGSYDRREIKEPLYDRLRASGEMPVEILLAHGGDERHIPMSMERLAGAGFAYIALGHIHKPQEFFGGRIAYGGALEPVDKQDTGPHGYRKGEIRGNSFSSVFCPSSLREYRELDIELKKSTSQYTLEKAVEKAIRESGQQHMYRLVLTGEKALDMELSYEDLYELGRVVKVEDRTRPAYSEEQLCSMYPNSILEEYIKSMSGKDGEKEKKALAYGIRALLESGEGLL</sequence>
<dbReference type="Proteomes" id="UP000824056">
    <property type="component" value="Unassembled WGS sequence"/>
</dbReference>
<dbReference type="CDD" id="cd00840">
    <property type="entry name" value="MPP_Mre11_N"/>
    <property type="match status" value="1"/>
</dbReference>
<protein>
    <submittedName>
        <fullName evidence="3">Metallophosphoesterase</fullName>
    </submittedName>
</protein>
<accession>A0A9D2FU64</accession>
<evidence type="ECO:0000313" key="4">
    <source>
        <dbReference type="Proteomes" id="UP000824056"/>
    </source>
</evidence>
<reference evidence="3" key="1">
    <citation type="journal article" date="2021" name="PeerJ">
        <title>Extensive microbial diversity within the chicken gut microbiome revealed by metagenomics and culture.</title>
        <authorList>
            <person name="Gilroy R."/>
            <person name="Ravi A."/>
            <person name="Getino M."/>
            <person name="Pursley I."/>
            <person name="Horton D.L."/>
            <person name="Alikhan N.F."/>
            <person name="Baker D."/>
            <person name="Gharbi K."/>
            <person name="Hall N."/>
            <person name="Watson M."/>
            <person name="Adriaenssens E.M."/>
            <person name="Foster-Nyarko E."/>
            <person name="Jarju S."/>
            <person name="Secka A."/>
            <person name="Antonio M."/>
            <person name="Oren A."/>
            <person name="Chaudhuri R.R."/>
            <person name="La Ragione R."/>
            <person name="Hildebrand F."/>
            <person name="Pallen M.J."/>
        </authorList>
    </citation>
    <scope>NUCLEOTIDE SEQUENCE</scope>
    <source>
        <strain evidence="3">1068</strain>
    </source>
</reference>
<organism evidence="3 4">
    <name type="scientific">Candidatus Blautia pullicola</name>
    <dbReference type="NCBI Taxonomy" id="2838498"/>
    <lineage>
        <taxon>Bacteria</taxon>
        <taxon>Bacillati</taxon>
        <taxon>Bacillota</taxon>
        <taxon>Clostridia</taxon>
        <taxon>Lachnospirales</taxon>
        <taxon>Lachnospiraceae</taxon>
        <taxon>Blautia</taxon>
    </lineage>
</organism>
<dbReference type="InterPro" id="IPR004843">
    <property type="entry name" value="Calcineurin-like_PHP"/>
</dbReference>
<dbReference type="InterPro" id="IPR029052">
    <property type="entry name" value="Metallo-depent_PP-like"/>
</dbReference>
<dbReference type="InterPro" id="IPR041796">
    <property type="entry name" value="Mre11_N"/>
</dbReference>
<reference evidence="3" key="2">
    <citation type="submission" date="2021-04" db="EMBL/GenBank/DDBJ databases">
        <authorList>
            <person name="Gilroy R."/>
        </authorList>
    </citation>
    <scope>NUCLEOTIDE SEQUENCE</scope>
    <source>
        <strain evidence="3">1068</strain>
    </source>
</reference>
<dbReference type="EMBL" id="DXBG01000310">
    <property type="protein sequence ID" value="HIZ66857.1"/>
    <property type="molecule type" value="Genomic_DNA"/>
</dbReference>
<evidence type="ECO:0000256" key="1">
    <source>
        <dbReference type="ARBA" id="ARBA00022801"/>
    </source>
</evidence>
<dbReference type="Gene3D" id="3.60.21.10">
    <property type="match status" value="1"/>
</dbReference>
<gene>
    <name evidence="3" type="ORF">H9809_13325</name>
</gene>
<dbReference type="InterPro" id="IPR050535">
    <property type="entry name" value="DNA_Repair-Maintenance_Comp"/>
</dbReference>
<proteinExistence type="predicted"/>